<evidence type="ECO:0000313" key="1">
    <source>
        <dbReference type="EMBL" id="CRL01361.1"/>
    </source>
</evidence>
<evidence type="ECO:0000313" key="2">
    <source>
        <dbReference type="Proteomes" id="UP000183832"/>
    </source>
</evidence>
<gene>
    <name evidence="1" type="ORF">CLUMA_CG014625</name>
</gene>
<dbReference type="Proteomes" id="UP000183832">
    <property type="component" value="Unassembled WGS sequence"/>
</dbReference>
<name>A0A1J1IS59_9DIPT</name>
<accession>A0A1J1IS59</accession>
<dbReference type="AlphaFoldDB" id="A0A1J1IS59"/>
<dbReference type="EMBL" id="CVRI01000055">
    <property type="protein sequence ID" value="CRL01361.1"/>
    <property type="molecule type" value="Genomic_DNA"/>
</dbReference>
<keyword evidence="2" id="KW-1185">Reference proteome</keyword>
<reference evidence="1 2" key="1">
    <citation type="submission" date="2015-04" db="EMBL/GenBank/DDBJ databases">
        <authorList>
            <person name="Syromyatnikov M.Y."/>
            <person name="Popov V.N."/>
        </authorList>
    </citation>
    <scope>NUCLEOTIDE SEQUENCE [LARGE SCALE GENOMIC DNA]</scope>
</reference>
<proteinExistence type="predicted"/>
<protein>
    <submittedName>
        <fullName evidence="1">CLUMA_CG014625, isoform A</fullName>
    </submittedName>
</protein>
<organism evidence="1 2">
    <name type="scientific">Clunio marinus</name>
    <dbReference type="NCBI Taxonomy" id="568069"/>
    <lineage>
        <taxon>Eukaryota</taxon>
        <taxon>Metazoa</taxon>
        <taxon>Ecdysozoa</taxon>
        <taxon>Arthropoda</taxon>
        <taxon>Hexapoda</taxon>
        <taxon>Insecta</taxon>
        <taxon>Pterygota</taxon>
        <taxon>Neoptera</taxon>
        <taxon>Endopterygota</taxon>
        <taxon>Diptera</taxon>
        <taxon>Nematocera</taxon>
        <taxon>Chironomoidea</taxon>
        <taxon>Chironomidae</taxon>
        <taxon>Clunio</taxon>
    </lineage>
</organism>
<sequence length="70" mass="7988">MLSNFKQQKVSASHKFTNYIGSGFFLNMNTRVRFSTKSFSKARVTTQEKDENLYLVTCISSSSALQFAQH</sequence>